<evidence type="ECO:0000313" key="5">
    <source>
        <dbReference type="EMBL" id="OEH93144.1"/>
    </source>
</evidence>
<dbReference type="NCBIfam" id="TIGR03695">
    <property type="entry name" value="menH_SHCHC"/>
    <property type="match status" value="1"/>
</dbReference>
<sequence length="265" mass="30134">MKVRDINYHVETFGTGPALMMLHGFTGSSVNWYPLAEQLSDNFQVILVDIIGHGNTEKPRNVSRYSMEEVVRDIKEILVQLEIHKVNLLGYSMGGRVALSFAVTYPESVERLILESSSPGLKTIEERINRCEADQKLARKIESNGIEWFVKMWSEIPLFSSQRRLSDDLLEKQYELRMRNDSYGLVNSLRGMGTGSQPSLWDQLQDLSMPILIITGNEDEKFCNIAKEMTKKMKNAKNIVVNSAGHAIHLEQLQIFAKIVVDDLT</sequence>
<keyword evidence="1 3" id="KW-0474">Menaquinone biosynthesis</keyword>
<accession>A0A1E5LGE4</accession>
<evidence type="ECO:0000256" key="1">
    <source>
        <dbReference type="ARBA" id="ARBA00022428"/>
    </source>
</evidence>
<evidence type="ECO:0000256" key="3">
    <source>
        <dbReference type="HAMAP-Rule" id="MF_01660"/>
    </source>
</evidence>
<dbReference type="HAMAP" id="MF_01660">
    <property type="entry name" value="MenH"/>
    <property type="match status" value="1"/>
</dbReference>
<reference evidence="5 6" key="1">
    <citation type="submission" date="2016-08" db="EMBL/GenBank/DDBJ databases">
        <title>Genome of Bacillus solimangrovi GH2-4.</title>
        <authorList>
            <person name="Lim S."/>
            <person name="Kim B.-C."/>
        </authorList>
    </citation>
    <scope>NUCLEOTIDE SEQUENCE [LARGE SCALE GENOMIC DNA]</scope>
    <source>
        <strain evidence="5 6">GH2-4</strain>
    </source>
</reference>
<dbReference type="Proteomes" id="UP000095209">
    <property type="component" value="Unassembled WGS sequence"/>
</dbReference>
<comment type="pathway">
    <text evidence="3">Quinol/quinone metabolism; 1,4-dihydroxy-2-naphthoate biosynthesis; 1,4-dihydroxy-2-naphthoate from chorismate: step 3/7.</text>
</comment>
<feature type="domain" description="AB hydrolase-1" evidence="4">
    <location>
        <begin position="17"/>
        <end position="251"/>
    </location>
</feature>
<dbReference type="UniPathway" id="UPA01057">
    <property type="reaction ID" value="UER00900"/>
</dbReference>
<dbReference type="PANTHER" id="PTHR42916">
    <property type="entry name" value="2-SUCCINYL-5-ENOLPYRUVYL-6-HYDROXY-3-CYCLOHEXENE-1-CARBOXYLATE SYNTHASE"/>
    <property type="match status" value="1"/>
</dbReference>
<dbReference type="UniPathway" id="UPA00079"/>
<name>A0A1E5LGE4_9BACI</name>
<dbReference type="SUPFAM" id="SSF53474">
    <property type="entry name" value="alpha/beta-Hydrolases"/>
    <property type="match status" value="1"/>
</dbReference>
<evidence type="ECO:0000313" key="6">
    <source>
        <dbReference type="Proteomes" id="UP000095209"/>
    </source>
</evidence>
<comment type="subunit">
    <text evidence="3">Monomer.</text>
</comment>
<comment type="catalytic activity">
    <reaction evidence="3">
        <text>5-enolpyruvoyl-6-hydroxy-2-succinyl-cyclohex-3-ene-1-carboxylate = (1R,6R)-6-hydroxy-2-succinyl-cyclohexa-2,4-diene-1-carboxylate + pyruvate</text>
        <dbReference type="Rhea" id="RHEA:25597"/>
        <dbReference type="ChEBI" id="CHEBI:15361"/>
        <dbReference type="ChEBI" id="CHEBI:58689"/>
        <dbReference type="ChEBI" id="CHEBI:58818"/>
        <dbReference type="EC" id="4.2.99.20"/>
    </reaction>
</comment>
<dbReference type="EC" id="4.2.99.20" evidence="3"/>
<dbReference type="PRINTS" id="PR00111">
    <property type="entry name" value="ABHYDROLASE"/>
</dbReference>
<organism evidence="5 6">
    <name type="scientific">Bacillus solimangrovi</name>
    <dbReference type="NCBI Taxonomy" id="1305675"/>
    <lineage>
        <taxon>Bacteria</taxon>
        <taxon>Bacillati</taxon>
        <taxon>Bacillota</taxon>
        <taxon>Bacilli</taxon>
        <taxon>Bacillales</taxon>
        <taxon>Bacillaceae</taxon>
        <taxon>Bacillus</taxon>
    </lineage>
</organism>
<dbReference type="STRING" id="1305675.BFG57_13450"/>
<dbReference type="GO" id="GO:0070205">
    <property type="term" value="F:2-succinyl-6-hydroxy-2,4-cyclohexadiene-1-carboxylate synthase activity"/>
    <property type="evidence" value="ECO:0007669"/>
    <property type="project" value="UniProtKB-UniRule"/>
</dbReference>
<dbReference type="InterPro" id="IPR000073">
    <property type="entry name" value="AB_hydrolase_1"/>
</dbReference>
<protein>
    <recommendedName>
        <fullName evidence="3">Putative 2-succinyl-6-hydroxy-2,4-cyclohexadiene-1-carboxylate synthase</fullName>
        <shortName evidence="3">SHCHC synthase</shortName>
        <ecNumber evidence="3">4.2.99.20</ecNumber>
    </recommendedName>
</protein>
<dbReference type="OrthoDB" id="9808398at2"/>
<gene>
    <name evidence="3" type="primary">menH</name>
    <name evidence="5" type="ORF">BFG57_13450</name>
</gene>
<comment type="similarity">
    <text evidence="3">Belongs to the AB hydrolase superfamily. MenH family.</text>
</comment>
<comment type="function">
    <text evidence="3">Catalyzes a proton abstraction reaction that results in 2,5-elimination of pyruvate from 2-succinyl-5-enolpyruvyl-6-hydroxy-3-cyclohexene-1-carboxylate (SEPHCHC) and the formation of 2-succinyl-6-hydroxy-2,4-cyclohexadiene-1-carboxylate (SHCHC).</text>
</comment>
<evidence type="ECO:0000259" key="4">
    <source>
        <dbReference type="Pfam" id="PF00561"/>
    </source>
</evidence>
<comment type="caution">
    <text evidence="5">The sequence shown here is derived from an EMBL/GenBank/DDBJ whole genome shotgun (WGS) entry which is preliminary data.</text>
</comment>
<evidence type="ECO:0000256" key="2">
    <source>
        <dbReference type="ARBA" id="ARBA00023239"/>
    </source>
</evidence>
<dbReference type="EMBL" id="MJEH01000016">
    <property type="protein sequence ID" value="OEH93144.1"/>
    <property type="molecule type" value="Genomic_DNA"/>
</dbReference>
<dbReference type="RefSeq" id="WP_069716857.1">
    <property type="nucleotide sequence ID" value="NZ_MJEH01000016.1"/>
</dbReference>
<dbReference type="Pfam" id="PF00561">
    <property type="entry name" value="Abhydrolase_1"/>
    <property type="match status" value="1"/>
</dbReference>
<dbReference type="Gene3D" id="3.40.50.1820">
    <property type="entry name" value="alpha/beta hydrolase"/>
    <property type="match status" value="1"/>
</dbReference>
<dbReference type="PANTHER" id="PTHR42916:SF1">
    <property type="entry name" value="PROTEIN PHYLLO, CHLOROPLASTIC"/>
    <property type="match status" value="1"/>
</dbReference>
<dbReference type="AlphaFoldDB" id="A0A1E5LGE4"/>
<keyword evidence="6" id="KW-1185">Reference proteome</keyword>
<comment type="pathway">
    <text evidence="3">Quinol/quinone metabolism; menaquinone biosynthesis.</text>
</comment>
<keyword evidence="2 3" id="KW-0456">Lyase</keyword>
<dbReference type="InterPro" id="IPR029058">
    <property type="entry name" value="AB_hydrolase_fold"/>
</dbReference>
<dbReference type="GO" id="GO:0009234">
    <property type="term" value="P:menaquinone biosynthetic process"/>
    <property type="evidence" value="ECO:0007669"/>
    <property type="project" value="UniProtKB-UniRule"/>
</dbReference>
<dbReference type="InterPro" id="IPR022485">
    <property type="entry name" value="SHCHC_synthase_MenH"/>
</dbReference>
<proteinExistence type="inferred from homology"/>